<feature type="transmembrane region" description="Helical" evidence="5">
    <location>
        <begin position="557"/>
        <end position="585"/>
    </location>
</feature>
<keyword evidence="8" id="KW-1185">Reference proteome</keyword>
<organism evidence="7 8">
    <name type="scientific">Curvibacter cyanobacteriorum</name>
    <dbReference type="NCBI Taxonomy" id="3026422"/>
    <lineage>
        <taxon>Bacteria</taxon>
        <taxon>Pseudomonadati</taxon>
        <taxon>Pseudomonadota</taxon>
        <taxon>Betaproteobacteria</taxon>
        <taxon>Burkholderiales</taxon>
        <taxon>Comamonadaceae</taxon>
        <taxon>Curvibacter</taxon>
    </lineage>
</organism>
<keyword evidence="4 5" id="KW-0472">Membrane</keyword>
<evidence type="ECO:0000256" key="3">
    <source>
        <dbReference type="ARBA" id="ARBA00022989"/>
    </source>
</evidence>
<evidence type="ECO:0000256" key="1">
    <source>
        <dbReference type="ARBA" id="ARBA00004651"/>
    </source>
</evidence>
<evidence type="ECO:0000256" key="5">
    <source>
        <dbReference type="RuleBase" id="RU363032"/>
    </source>
</evidence>
<dbReference type="Proteomes" id="UP001528673">
    <property type="component" value="Unassembled WGS sequence"/>
</dbReference>
<dbReference type="PANTHER" id="PTHR43496">
    <property type="entry name" value="PROTEIN LPLB"/>
    <property type="match status" value="1"/>
</dbReference>
<dbReference type="SUPFAM" id="SSF161098">
    <property type="entry name" value="MetI-like"/>
    <property type="match status" value="2"/>
</dbReference>
<feature type="domain" description="ABC transmembrane type-1" evidence="6">
    <location>
        <begin position="383"/>
        <end position="579"/>
    </location>
</feature>
<feature type="transmembrane region" description="Helical" evidence="5">
    <location>
        <begin position="518"/>
        <end position="537"/>
    </location>
</feature>
<keyword evidence="3 5" id="KW-1133">Transmembrane helix</keyword>
<comment type="caution">
    <text evidence="7">The sequence shown here is derived from an EMBL/GenBank/DDBJ whole genome shotgun (WGS) entry which is preliminary data.</text>
</comment>
<feature type="transmembrane region" description="Helical" evidence="5">
    <location>
        <begin position="380"/>
        <end position="407"/>
    </location>
</feature>
<protein>
    <submittedName>
        <fullName evidence="7">2-aminoethylphosphonate ABC transporter permease subunit</fullName>
    </submittedName>
</protein>
<keyword evidence="5" id="KW-0813">Transport</keyword>
<name>A0ABT5N0B7_9BURK</name>
<evidence type="ECO:0000259" key="6">
    <source>
        <dbReference type="PROSITE" id="PS50928"/>
    </source>
</evidence>
<evidence type="ECO:0000256" key="4">
    <source>
        <dbReference type="ARBA" id="ARBA00023136"/>
    </source>
</evidence>
<comment type="subcellular location">
    <subcellularLocation>
        <location evidence="1 5">Cell membrane</location>
        <topology evidence="1 5">Multi-pass membrane protein</topology>
    </subcellularLocation>
</comment>
<feature type="transmembrane region" description="Helical" evidence="5">
    <location>
        <begin position="226"/>
        <end position="251"/>
    </location>
</feature>
<feature type="transmembrane region" description="Helical" evidence="5">
    <location>
        <begin position="140"/>
        <end position="163"/>
    </location>
</feature>
<evidence type="ECO:0000313" key="8">
    <source>
        <dbReference type="Proteomes" id="UP001528673"/>
    </source>
</evidence>
<feature type="transmembrane region" description="Helical" evidence="5">
    <location>
        <begin position="454"/>
        <end position="473"/>
    </location>
</feature>
<evidence type="ECO:0000256" key="2">
    <source>
        <dbReference type="ARBA" id="ARBA00022692"/>
    </source>
</evidence>
<gene>
    <name evidence="7" type="ORF">PSQ40_10275</name>
</gene>
<accession>A0ABT5N0B7</accession>
<feature type="transmembrane region" description="Helical" evidence="5">
    <location>
        <begin position="332"/>
        <end position="360"/>
    </location>
</feature>
<dbReference type="CDD" id="cd06261">
    <property type="entry name" value="TM_PBP2"/>
    <property type="match status" value="2"/>
</dbReference>
<feature type="transmembrane region" description="Helical" evidence="5">
    <location>
        <begin position="419"/>
        <end position="442"/>
    </location>
</feature>
<feature type="transmembrane region" description="Helical" evidence="5">
    <location>
        <begin position="281"/>
        <end position="301"/>
    </location>
</feature>
<dbReference type="PANTHER" id="PTHR43496:SF1">
    <property type="entry name" value="POLYGALACTURONAN_RHAMNOGALACTURONAN TRANSPORT SYSTEM PERMEASE PROTEIN YTEP"/>
    <property type="match status" value="1"/>
</dbReference>
<comment type="similarity">
    <text evidence="5">Belongs to the binding-protein-dependent transport system permease family.</text>
</comment>
<dbReference type="InterPro" id="IPR035906">
    <property type="entry name" value="MetI-like_sf"/>
</dbReference>
<sequence length="595" mass="63036">MPGATPGTAPLSDHISGHISASPSVTPLAAAASPAPVAASPRRQAPAERPWLAALLGLALAGLAVFIALPVLALLGMSLWDSAGDFVGLAHFTAYARSPNVLNSLGNSLWLSALSATVCVALAYGYAYALTHSCLRGARLFRAVALIPLLAPSLLMAISLIYLFGHQGLLKDLLLGGNAYGPFGIVTGSVLWTFPHALLILSTALATSDGRLVEAATTLGASRWRVFWRVTLPASRYGLMISWTVVFVLVITDFGVPKVIGGNTQVLATDIYKQVIGQQNLPMGAVVALILLLPAVLAFVAEQHLRARQSANLGVRAVPFQPQPSPVLDRALFAYCALIALALLGVLAVAVFASLATFWPYNLTPSFKNYDFDLVDGGGWASYGHSLVMAIGTAVLGSLCTFVSAYLVEKPRQFAAARLWLNAIASVPMAVPGLALGLGYILFFNAGWNPLQGLYGSLTLMTLCTVAHCYSVAHITQLTALRQLDAEYEQVAASLGVPFWRTLWQVHLPVCLPTLLQVAGYFFVSAMTTVSAVVFIYSPETTLASLAVLAMDDAGDIAPAAAMATLIFASAALGRALLGALERWLVARTQRWRRR</sequence>
<dbReference type="EMBL" id="JAQSIP010000004">
    <property type="protein sequence ID" value="MDD0838956.1"/>
    <property type="molecule type" value="Genomic_DNA"/>
</dbReference>
<dbReference type="Gene3D" id="1.10.3720.10">
    <property type="entry name" value="MetI-like"/>
    <property type="match status" value="2"/>
</dbReference>
<feature type="transmembrane region" description="Helical" evidence="5">
    <location>
        <begin position="109"/>
        <end position="128"/>
    </location>
</feature>
<reference evidence="7 8" key="1">
    <citation type="submission" date="2023-02" db="EMBL/GenBank/DDBJ databases">
        <title>Bacterial whole genomic sequence of Curvibacter sp. HBC61.</title>
        <authorList>
            <person name="Le V."/>
            <person name="Ko S.-R."/>
            <person name="Ahn C.-Y."/>
            <person name="Oh H.-M."/>
        </authorList>
    </citation>
    <scope>NUCLEOTIDE SEQUENCE [LARGE SCALE GENOMIC DNA]</scope>
    <source>
        <strain evidence="7 8">HBC61</strain>
    </source>
</reference>
<dbReference type="InterPro" id="IPR017664">
    <property type="entry name" value="AminoethylPonate_ABC_perm-1"/>
</dbReference>
<feature type="transmembrane region" description="Helical" evidence="5">
    <location>
        <begin position="51"/>
        <end position="75"/>
    </location>
</feature>
<dbReference type="Pfam" id="PF00528">
    <property type="entry name" value="BPD_transp_1"/>
    <property type="match status" value="2"/>
</dbReference>
<dbReference type="PROSITE" id="PS50928">
    <property type="entry name" value="ABC_TM1"/>
    <property type="match status" value="2"/>
</dbReference>
<keyword evidence="2 5" id="KW-0812">Transmembrane</keyword>
<feature type="domain" description="ABC transmembrane type-1" evidence="6">
    <location>
        <begin position="105"/>
        <end position="302"/>
    </location>
</feature>
<dbReference type="NCBIfam" id="TIGR03262">
    <property type="entry name" value="PhnU2"/>
    <property type="match status" value="1"/>
</dbReference>
<proteinExistence type="inferred from homology"/>
<evidence type="ECO:0000313" key="7">
    <source>
        <dbReference type="EMBL" id="MDD0838956.1"/>
    </source>
</evidence>
<dbReference type="InterPro" id="IPR000515">
    <property type="entry name" value="MetI-like"/>
</dbReference>
<feature type="transmembrane region" description="Helical" evidence="5">
    <location>
        <begin position="183"/>
        <end position="205"/>
    </location>
</feature>